<evidence type="ECO:0000313" key="1">
    <source>
        <dbReference type="Proteomes" id="UP000887575"/>
    </source>
</evidence>
<evidence type="ECO:0000313" key="2">
    <source>
        <dbReference type="WBParaSite" id="MBELARI_LOCUS1923"/>
    </source>
</evidence>
<organism evidence="1 2">
    <name type="scientific">Mesorhabditis belari</name>
    <dbReference type="NCBI Taxonomy" id="2138241"/>
    <lineage>
        <taxon>Eukaryota</taxon>
        <taxon>Metazoa</taxon>
        <taxon>Ecdysozoa</taxon>
        <taxon>Nematoda</taxon>
        <taxon>Chromadorea</taxon>
        <taxon>Rhabditida</taxon>
        <taxon>Rhabditina</taxon>
        <taxon>Rhabditomorpha</taxon>
        <taxon>Rhabditoidea</taxon>
        <taxon>Rhabditidae</taxon>
        <taxon>Mesorhabditinae</taxon>
        <taxon>Mesorhabditis</taxon>
    </lineage>
</organism>
<dbReference type="WBParaSite" id="MBELARI_LOCUS1923">
    <property type="protein sequence ID" value="MBELARI_LOCUS1923"/>
    <property type="gene ID" value="MBELARI_LOCUS1923"/>
</dbReference>
<sequence>MPAIECDVDEDLRVLLVTPSTSEETKTYQSLEIHLCRKEFPEPVFTKKTIQWPLSEPLPKEITYDPERNLVSIKSATTLAEIPLSLRAAKLLAVTKDELPQRFQRFQKFSKQIESRKAYESRELLSILVDFANNPETNHVWSKLKKKAKAFDGEDDEESGIGRMSCELSQNEQTKLLDALETKSDSSAFAAICKMLSKAQVFGYSLSTRFSALLSRTGQDELLVECLRESILLGEPLYARILEIIAKEADKKKAAQLLDEVLQRSFSGRLLEEEAITLETDHIAEIIERLVDKLCTEKKRHIQNQIIQLLTCLLDSNASRLIWNDGSHERVLRCAGVLGDMAALTDTFVDLEELRERRKLTFGQKRPLPYSIRKISLHQIAGVQSSQ</sequence>
<name>A0AAF3F0F8_9BILA</name>
<protein>
    <submittedName>
        <fullName evidence="2">Uncharacterized protein</fullName>
    </submittedName>
</protein>
<dbReference type="InterPro" id="IPR057711">
    <property type="entry name" value="DUF7951"/>
</dbReference>
<dbReference type="Pfam" id="PF25824">
    <property type="entry name" value="DUF7951"/>
    <property type="match status" value="1"/>
</dbReference>
<dbReference type="Proteomes" id="UP000887575">
    <property type="component" value="Unassembled WGS sequence"/>
</dbReference>
<dbReference type="AlphaFoldDB" id="A0AAF3F0F8"/>
<keyword evidence="1" id="KW-1185">Reference proteome</keyword>
<accession>A0AAF3F0F8</accession>
<reference evidence="2" key="1">
    <citation type="submission" date="2024-02" db="UniProtKB">
        <authorList>
            <consortium name="WormBaseParasite"/>
        </authorList>
    </citation>
    <scope>IDENTIFICATION</scope>
</reference>
<proteinExistence type="predicted"/>